<feature type="region of interest" description="Disordered" evidence="1">
    <location>
        <begin position="1"/>
        <end position="27"/>
    </location>
</feature>
<dbReference type="Pfam" id="PF12728">
    <property type="entry name" value="HTH_17"/>
    <property type="match status" value="1"/>
</dbReference>
<accession>A0ABP4GPA9</accession>
<gene>
    <name evidence="3" type="ORF">GCM10009665_23250</name>
</gene>
<dbReference type="SUPFAM" id="SSF46955">
    <property type="entry name" value="Putative DNA-binding domain"/>
    <property type="match status" value="1"/>
</dbReference>
<dbReference type="Proteomes" id="UP001500037">
    <property type="component" value="Unassembled WGS sequence"/>
</dbReference>
<dbReference type="EMBL" id="BAAALF010000030">
    <property type="protein sequence ID" value="GAA1232338.1"/>
    <property type="molecule type" value="Genomic_DNA"/>
</dbReference>
<proteinExistence type="predicted"/>
<evidence type="ECO:0000259" key="2">
    <source>
        <dbReference type="Pfam" id="PF12728"/>
    </source>
</evidence>
<sequence length="92" mass="9725">MPHARTRAARSAFPPSPPPTPGCACAPPDAPALLHTADEAAAILKVSPGTLRRWRRENTGPAYVKVGGRVGYRHQDLVDYLASCVVVPEVAA</sequence>
<comment type="caution">
    <text evidence="3">The sequence shown here is derived from an EMBL/GenBank/DDBJ whole genome shotgun (WGS) entry which is preliminary data.</text>
</comment>
<evidence type="ECO:0000256" key="1">
    <source>
        <dbReference type="SAM" id="MobiDB-lite"/>
    </source>
</evidence>
<evidence type="ECO:0000313" key="4">
    <source>
        <dbReference type="Proteomes" id="UP001500037"/>
    </source>
</evidence>
<evidence type="ECO:0000313" key="3">
    <source>
        <dbReference type="EMBL" id="GAA1232338.1"/>
    </source>
</evidence>
<dbReference type="RefSeq" id="WP_344441281.1">
    <property type="nucleotide sequence ID" value="NZ_BAAALF010000030.1"/>
</dbReference>
<dbReference type="InterPro" id="IPR041657">
    <property type="entry name" value="HTH_17"/>
</dbReference>
<keyword evidence="4" id="KW-1185">Reference proteome</keyword>
<reference evidence="4" key="1">
    <citation type="journal article" date="2019" name="Int. J. Syst. Evol. Microbiol.">
        <title>The Global Catalogue of Microorganisms (GCM) 10K type strain sequencing project: providing services to taxonomists for standard genome sequencing and annotation.</title>
        <authorList>
            <consortium name="The Broad Institute Genomics Platform"/>
            <consortium name="The Broad Institute Genome Sequencing Center for Infectious Disease"/>
            <person name="Wu L."/>
            <person name="Ma J."/>
        </authorList>
    </citation>
    <scope>NUCLEOTIDE SEQUENCE [LARGE SCALE GENOMIC DNA]</scope>
    <source>
        <strain evidence="4">JCM 13004</strain>
    </source>
</reference>
<dbReference type="InterPro" id="IPR009061">
    <property type="entry name" value="DNA-bd_dom_put_sf"/>
</dbReference>
<protein>
    <recommendedName>
        <fullName evidence="2">Helix-turn-helix domain-containing protein</fullName>
    </recommendedName>
</protein>
<name>A0ABP4GPA9_9ACTN</name>
<organism evidence="3 4">
    <name type="scientific">Kitasatospora nipponensis</name>
    <dbReference type="NCBI Taxonomy" id="258049"/>
    <lineage>
        <taxon>Bacteria</taxon>
        <taxon>Bacillati</taxon>
        <taxon>Actinomycetota</taxon>
        <taxon>Actinomycetes</taxon>
        <taxon>Kitasatosporales</taxon>
        <taxon>Streptomycetaceae</taxon>
        <taxon>Kitasatospora</taxon>
    </lineage>
</organism>
<feature type="domain" description="Helix-turn-helix" evidence="2">
    <location>
        <begin position="36"/>
        <end position="84"/>
    </location>
</feature>